<dbReference type="Gene3D" id="1.10.30.50">
    <property type="match status" value="1"/>
</dbReference>
<sequence length="390" mass="43246">MTIFRIFDFAGNKIDANVEIDDRAVILHSRGGATKGQPPRNTEYSQALRLIVAGLMKGPQQIERVLIDSEKARSSFPDPDLRVLLTRQEIAALSEPDSVVAEIGKRAKAFNQAPGTKGGNSTKQVRIETDRLHSSLISDLNLRIHNSSTPTSNTAHSKRNMRLPSDQQRRVQPKHIHQAVAGLLAGKDAPNFDPSRDYDLVTADGDLLAPKKVFGRALEIAGVVIEATPYHFRAGWGQPSFELLQAAGYAIIDKADAQTEAKRRKRAKAEKAEIDRAAATVSIDNEERSWIEGDKRMATHLRVERQRNSDASNQKRAAIRAANDGRLACEHCDTDWYAIYGDKIADAVFDVHHTIPLSKMDQGHKTKISDLLCLCANCHRAEHRRMAKMG</sequence>
<dbReference type="EC" id="3.1.21.-" evidence="3"/>
<dbReference type="GO" id="GO:0008270">
    <property type="term" value="F:zinc ion binding"/>
    <property type="evidence" value="ECO:0007669"/>
    <property type="project" value="InterPro"/>
</dbReference>
<dbReference type="RefSeq" id="WP_183621971.1">
    <property type="nucleotide sequence ID" value="NZ_JACIDX010000001.1"/>
</dbReference>
<protein>
    <submittedName>
        <fullName evidence="3">5-methylcytosine-specific restriction protein A</fullName>
        <ecNumber evidence="3">3.1.21.-</ecNumber>
    </submittedName>
</protein>
<dbReference type="Proteomes" id="UP000548867">
    <property type="component" value="Unassembled WGS sequence"/>
</dbReference>
<feature type="domain" description="HNH" evidence="2">
    <location>
        <begin position="349"/>
        <end position="385"/>
    </location>
</feature>
<dbReference type="GO" id="GO:0003676">
    <property type="term" value="F:nucleic acid binding"/>
    <property type="evidence" value="ECO:0007669"/>
    <property type="project" value="InterPro"/>
</dbReference>
<dbReference type="GO" id="GO:0004519">
    <property type="term" value="F:endonuclease activity"/>
    <property type="evidence" value="ECO:0007669"/>
    <property type="project" value="InterPro"/>
</dbReference>
<dbReference type="GO" id="GO:0016787">
    <property type="term" value="F:hydrolase activity"/>
    <property type="evidence" value="ECO:0007669"/>
    <property type="project" value="UniProtKB-KW"/>
</dbReference>
<accession>A0A7W6CHY6</accession>
<comment type="caution">
    <text evidence="3">The sequence shown here is derived from an EMBL/GenBank/DDBJ whole genome shotgun (WGS) entry which is preliminary data.</text>
</comment>
<dbReference type="InterPro" id="IPR003615">
    <property type="entry name" value="HNH_nuc"/>
</dbReference>
<keyword evidence="3" id="KW-0378">Hydrolase</keyword>
<keyword evidence="4" id="KW-1185">Reference proteome</keyword>
<gene>
    <name evidence="3" type="ORF">GGR38_000303</name>
</gene>
<evidence type="ECO:0000259" key="2">
    <source>
        <dbReference type="Pfam" id="PF01844"/>
    </source>
</evidence>
<proteinExistence type="predicted"/>
<organism evidence="3 4">
    <name type="scientific">Novosphingobium sediminicola</name>
    <dbReference type="NCBI Taxonomy" id="563162"/>
    <lineage>
        <taxon>Bacteria</taxon>
        <taxon>Pseudomonadati</taxon>
        <taxon>Pseudomonadota</taxon>
        <taxon>Alphaproteobacteria</taxon>
        <taxon>Sphingomonadales</taxon>
        <taxon>Sphingomonadaceae</taxon>
        <taxon>Novosphingobium</taxon>
    </lineage>
</organism>
<feature type="region of interest" description="Disordered" evidence="1">
    <location>
        <begin position="147"/>
        <end position="172"/>
    </location>
</feature>
<name>A0A7W6CHY6_9SPHN</name>
<dbReference type="AlphaFoldDB" id="A0A7W6CHY6"/>
<evidence type="ECO:0000313" key="3">
    <source>
        <dbReference type="EMBL" id="MBB3953391.1"/>
    </source>
</evidence>
<evidence type="ECO:0000313" key="4">
    <source>
        <dbReference type="Proteomes" id="UP000548867"/>
    </source>
</evidence>
<dbReference type="InterPro" id="IPR002711">
    <property type="entry name" value="HNH"/>
</dbReference>
<dbReference type="Pfam" id="PF01844">
    <property type="entry name" value="HNH"/>
    <property type="match status" value="1"/>
</dbReference>
<reference evidence="3 4" key="1">
    <citation type="submission" date="2020-08" db="EMBL/GenBank/DDBJ databases">
        <title>Genomic Encyclopedia of Type Strains, Phase IV (KMG-IV): sequencing the most valuable type-strain genomes for metagenomic binning, comparative biology and taxonomic classification.</title>
        <authorList>
            <person name="Goeker M."/>
        </authorList>
    </citation>
    <scope>NUCLEOTIDE SEQUENCE [LARGE SCALE GENOMIC DNA]</scope>
    <source>
        <strain evidence="3 4">DSM 27057</strain>
    </source>
</reference>
<dbReference type="EMBL" id="JACIDX010000001">
    <property type="protein sequence ID" value="MBB3953391.1"/>
    <property type="molecule type" value="Genomic_DNA"/>
</dbReference>
<evidence type="ECO:0000256" key="1">
    <source>
        <dbReference type="SAM" id="MobiDB-lite"/>
    </source>
</evidence>
<dbReference type="CDD" id="cd00085">
    <property type="entry name" value="HNHc"/>
    <property type="match status" value="1"/>
</dbReference>